<protein>
    <submittedName>
        <fullName evidence="1">Uncharacterized protein</fullName>
    </submittedName>
</protein>
<accession>A0AAU7CPB7</accession>
<proteinExistence type="predicted"/>
<evidence type="ECO:0000313" key="1">
    <source>
        <dbReference type="EMBL" id="XBH07264.1"/>
    </source>
</evidence>
<organism evidence="1">
    <name type="scientific">Singulisphaera sp. Ch08</name>
    <dbReference type="NCBI Taxonomy" id="3120278"/>
    <lineage>
        <taxon>Bacteria</taxon>
        <taxon>Pseudomonadati</taxon>
        <taxon>Planctomycetota</taxon>
        <taxon>Planctomycetia</taxon>
        <taxon>Isosphaerales</taxon>
        <taxon>Isosphaeraceae</taxon>
        <taxon>Singulisphaera</taxon>
    </lineage>
</organism>
<name>A0AAU7CPB7_9BACT</name>
<sequence length="161" mass="18104">MDYLNIEEAYSYMDTRTEDLEIGATGSVHLGFMDFVARDTGAGLLIGDTPLDMLLLFRSSVTAFHNTPIEPAGPPLLTAGRIVNKEQADQLLASLPKDRICHRGRRFVDAVVMLANDSPCDQDILFLLTLFLKTIRRCTPEIIETGEFARLSRRFEDPNNW</sequence>
<dbReference type="EMBL" id="CP155447">
    <property type="protein sequence ID" value="XBH07264.1"/>
    <property type="molecule type" value="Genomic_DNA"/>
</dbReference>
<reference evidence="1" key="1">
    <citation type="submission" date="2024-05" db="EMBL/GenBank/DDBJ databases">
        <title>Planctomycetes of the genus Singulisphaera possess chitinolytic capabilities.</title>
        <authorList>
            <person name="Ivanova A."/>
        </authorList>
    </citation>
    <scope>NUCLEOTIDE SEQUENCE</scope>
    <source>
        <strain evidence="1">Ch08T</strain>
    </source>
</reference>
<dbReference type="AlphaFoldDB" id="A0AAU7CPB7"/>
<dbReference type="RefSeq" id="WP_406700107.1">
    <property type="nucleotide sequence ID" value="NZ_CP155447.1"/>
</dbReference>
<gene>
    <name evidence="1" type="ORF">V5E97_14830</name>
</gene>